<dbReference type="GeneID" id="54454607"/>
<feature type="compositionally biased region" description="Polar residues" evidence="1">
    <location>
        <begin position="34"/>
        <end position="52"/>
    </location>
</feature>
<reference evidence="2 4" key="1">
    <citation type="journal article" date="2020" name="Stud. Mycol.">
        <title>101 Dothideomycetes genomes: a test case for predicting lifestyles and emergence of pathogens.</title>
        <authorList>
            <person name="Haridas S."/>
            <person name="Albert R."/>
            <person name="Binder M."/>
            <person name="Bloem J."/>
            <person name="Labutti K."/>
            <person name="Salamov A."/>
            <person name="Andreopoulos B."/>
            <person name="Baker S."/>
            <person name="Barry K."/>
            <person name="Bills G."/>
            <person name="Bluhm B."/>
            <person name="Cannon C."/>
            <person name="Castanera R."/>
            <person name="Culley D."/>
            <person name="Daum C."/>
            <person name="Ezra D."/>
            <person name="Gonzalez J."/>
            <person name="Henrissat B."/>
            <person name="Kuo A."/>
            <person name="Liang C."/>
            <person name="Lipzen A."/>
            <person name="Lutzoni F."/>
            <person name="Magnuson J."/>
            <person name="Mondo S."/>
            <person name="Nolan M."/>
            <person name="Ohm R."/>
            <person name="Pangilinan J."/>
            <person name="Park H.-J."/>
            <person name="Ramirez L."/>
            <person name="Alfaro M."/>
            <person name="Sun H."/>
            <person name="Tritt A."/>
            <person name="Yoshinaga Y."/>
            <person name="Zwiers L.-H."/>
            <person name="Turgeon B."/>
            <person name="Goodwin S."/>
            <person name="Spatafora J."/>
            <person name="Crous P."/>
            <person name="Grigoriev I."/>
        </authorList>
    </citation>
    <scope>NUCLEOTIDE SEQUENCE</scope>
    <source>
        <strain evidence="2 4">CBS 304.34</strain>
    </source>
</reference>
<organism evidence="2">
    <name type="scientific">Mytilinidion resinicola</name>
    <dbReference type="NCBI Taxonomy" id="574789"/>
    <lineage>
        <taxon>Eukaryota</taxon>
        <taxon>Fungi</taxon>
        <taxon>Dikarya</taxon>
        <taxon>Ascomycota</taxon>
        <taxon>Pezizomycotina</taxon>
        <taxon>Dothideomycetes</taxon>
        <taxon>Pleosporomycetidae</taxon>
        <taxon>Mytilinidiales</taxon>
        <taxon>Mytilinidiaceae</taxon>
        <taxon>Mytilinidion</taxon>
    </lineage>
</organism>
<dbReference type="Proteomes" id="UP000504636">
    <property type="component" value="Unplaced"/>
</dbReference>
<evidence type="ECO:0000313" key="3">
    <source>
        <dbReference type="Proteomes" id="UP000504636"/>
    </source>
</evidence>
<sequence length="97" mass="10276">MSTTDLVNATDETDGNESHVETPPWRGRAGAAVTSASPQTQEPPDLARSSQNPREERRTKPPQSTCKRRLGCTRSSTTSGGSPDGLSEQEGECGAAF</sequence>
<dbReference type="AlphaFoldDB" id="A0A6A6YXZ7"/>
<feature type="region of interest" description="Disordered" evidence="1">
    <location>
        <begin position="1"/>
        <end position="97"/>
    </location>
</feature>
<reference evidence="4" key="2">
    <citation type="submission" date="2020-04" db="EMBL/GenBank/DDBJ databases">
        <authorList>
            <consortium name="NCBI Genome Project"/>
        </authorList>
    </citation>
    <scope>NUCLEOTIDE SEQUENCE</scope>
    <source>
        <strain evidence="4">CBS 304.34</strain>
    </source>
</reference>
<evidence type="ECO:0000256" key="1">
    <source>
        <dbReference type="SAM" id="MobiDB-lite"/>
    </source>
</evidence>
<proteinExistence type="predicted"/>
<feature type="compositionally biased region" description="Low complexity" evidence="1">
    <location>
        <begin position="72"/>
        <end position="81"/>
    </location>
</feature>
<reference evidence="4" key="3">
    <citation type="submission" date="2025-04" db="UniProtKB">
        <authorList>
            <consortium name="RefSeq"/>
        </authorList>
    </citation>
    <scope>IDENTIFICATION</scope>
    <source>
        <strain evidence="4">CBS 304.34</strain>
    </source>
</reference>
<name>A0A6A6YXZ7_9PEZI</name>
<evidence type="ECO:0000313" key="4">
    <source>
        <dbReference type="RefSeq" id="XP_033580267.1"/>
    </source>
</evidence>
<accession>A0A6A6YXZ7</accession>
<dbReference type="RefSeq" id="XP_033580267.1">
    <property type="nucleotide sequence ID" value="XM_033713714.1"/>
</dbReference>
<gene>
    <name evidence="2 4" type="ORF">BDZ99DRAFT_253414</name>
</gene>
<keyword evidence="3" id="KW-1185">Reference proteome</keyword>
<dbReference type="EMBL" id="MU003696">
    <property type="protein sequence ID" value="KAF2813303.1"/>
    <property type="molecule type" value="Genomic_DNA"/>
</dbReference>
<protein>
    <submittedName>
        <fullName evidence="2 4">Uncharacterized protein</fullName>
    </submittedName>
</protein>
<evidence type="ECO:0000313" key="2">
    <source>
        <dbReference type="EMBL" id="KAF2813303.1"/>
    </source>
</evidence>